<evidence type="ECO:0000313" key="1">
    <source>
        <dbReference type="EMBL" id="GBP78644.1"/>
    </source>
</evidence>
<proteinExistence type="predicted"/>
<organism evidence="1 2">
    <name type="scientific">Eumeta variegata</name>
    <name type="common">Bagworm moth</name>
    <name type="synonym">Eumeta japonica</name>
    <dbReference type="NCBI Taxonomy" id="151549"/>
    <lineage>
        <taxon>Eukaryota</taxon>
        <taxon>Metazoa</taxon>
        <taxon>Ecdysozoa</taxon>
        <taxon>Arthropoda</taxon>
        <taxon>Hexapoda</taxon>
        <taxon>Insecta</taxon>
        <taxon>Pterygota</taxon>
        <taxon>Neoptera</taxon>
        <taxon>Endopterygota</taxon>
        <taxon>Lepidoptera</taxon>
        <taxon>Glossata</taxon>
        <taxon>Ditrysia</taxon>
        <taxon>Tineoidea</taxon>
        <taxon>Psychidae</taxon>
        <taxon>Oiketicinae</taxon>
        <taxon>Eumeta</taxon>
    </lineage>
</organism>
<comment type="caution">
    <text evidence="1">The sequence shown here is derived from an EMBL/GenBank/DDBJ whole genome shotgun (WGS) entry which is preliminary data.</text>
</comment>
<dbReference type="AlphaFoldDB" id="A0A4C1YUZ5"/>
<dbReference type="Proteomes" id="UP000299102">
    <property type="component" value="Unassembled WGS sequence"/>
</dbReference>
<protein>
    <submittedName>
        <fullName evidence="1">Uncharacterized protein</fullName>
    </submittedName>
</protein>
<accession>A0A4C1YUZ5</accession>
<sequence length="157" mass="17320">MLGECTISLDKPDHFRASAVDLQHGSITMVHVSGFHSCAKGRGRLRSCRDVTGHEHAAAGGGRSAIVEQRPEQGTDSTTFEMNVHHDRATGPSVRAVVRQTLYARTQQRSEHRFGPMRQLRLFGRHVPVVQGLACPFHVLRDACVNTKPCVLETLKS</sequence>
<gene>
    <name evidence="1" type="ORF">EVAR_98571_1</name>
</gene>
<keyword evidence="2" id="KW-1185">Reference proteome</keyword>
<evidence type="ECO:0000313" key="2">
    <source>
        <dbReference type="Proteomes" id="UP000299102"/>
    </source>
</evidence>
<reference evidence="1 2" key="1">
    <citation type="journal article" date="2019" name="Commun. Biol.">
        <title>The bagworm genome reveals a unique fibroin gene that provides high tensile strength.</title>
        <authorList>
            <person name="Kono N."/>
            <person name="Nakamura H."/>
            <person name="Ohtoshi R."/>
            <person name="Tomita M."/>
            <person name="Numata K."/>
            <person name="Arakawa K."/>
        </authorList>
    </citation>
    <scope>NUCLEOTIDE SEQUENCE [LARGE SCALE GENOMIC DNA]</scope>
</reference>
<name>A0A4C1YUZ5_EUMVA</name>
<dbReference type="EMBL" id="BGZK01001378">
    <property type="protein sequence ID" value="GBP78644.1"/>
    <property type="molecule type" value="Genomic_DNA"/>
</dbReference>